<keyword evidence="6" id="KW-1185">Reference proteome</keyword>
<feature type="domain" description="GS beta-grasp" evidence="3">
    <location>
        <begin position="62"/>
        <end position="151"/>
    </location>
</feature>
<dbReference type="RefSeq" id="WP_262431409.1">
    <property type="nucleotide sequence ID" value="NZ_JACRTE010000002.1"/>
</dbReference>
<dbReference type="SUPFAM" id="SSF55931">
    <property type="entry name" value="Glutamine synthetase/guanido kinase"/>
    <property type="match status" value="1"/>
</dbReference>
<gene>
    <name evidence="5" type="ORF">H8706_02725</name>
</gene>
<dbReference type="InterPro" id="IPR040577">
    <property type="entry name" value="Gln-synt_C"/>
</dbReference>
<comment type="similarity">
    <text evidence="1 2">Belongs to the glutamine synthetase family.</text>
</comment>
<dbReference type="PROSITE" id="PS00181">
    <property type="entry name" value="GLNA_ATP"/>
    <property type="match status" value="1"/>
</dbReference>
<evidence type="ECO:0000313" key="5">
    <source>
        <dbReference type="EMBL" id="MBC8595781.1"/>
    </source>
</evidence>
<dbReference type="PROSITE" id="PS51986">
    <property type="entry name" value="GS_BETA_GRASP"/>
    <property type="match status" value="1"/>
</dbReference>
<organism evidence="5 6">
    <name type="scientific">Qingrenia yutianensis</name>
    <dbReference type="NCBI Taxonomy" id="2763676"/>
    <lineage>
        <taxon>Bacteria</taxon>
        <taxon>Bacillati</taxon>
        <taxon>Bacillota</taxon>
        <taxon>Clostridia</taxon>
        <taxon>Eubacteriales</taxon>
        <taxon>Oscillospiraceae</taxon>
        <taxon>Qingrenia</taxon>
    </lineage>
</organism>
<dbReference type="PROSITE" id="PS51987">
    <property type="entry name" value="GS_CATALYTIC"/>
    <property type="match status" value="1"/>
</dbReference>
<sequence>MSSVSEIFGSYVFNNTVMREKLPKETYKALKKTINDGEPLDIHVANIVANAMKDWAIEKGATHFTHWFQPMTGITAEKHDSFISPTDDAHVIMEFSGKELIKGEPDASSFPSGGIRATFEARGYTAWDPTSYAFIKDGSLCIPTAFCSYSGEALDKKTPLLRSMELINAQSLRILRLFGDDISKKVVTTVGAEQEYFLVDKKYFDMREDLKLTGRTLFGAMPPKGQELDDHYFGTIKTRVSEYMKELDEELWKLGVFSKTKHNEVAPAQHELAPVFSTTNIATDHNQLTMEIMKKVAERHGLVCLLHEKPFDGVNGSGKHNNWSLSVKDGANLLDPGKRPYENKRFLLFLSAVIKAVDDYQDLLRISVASAGNDHRLGANEAPPAIMSIFLGDELTEILESIETGTDYEQKKKVKLEIGVDVLPNFSKDTTDRNRTSPFAFTGNKFEFRSLGSSFSIADPNIVLNTIVADALEQFANELEVAKDFDKAVDKLIKDTVKKHKRIIFNGNNYSDEWVKEAEARGLLNLKTSVDAIPHFTDKKNVELFTKHHIFNETELASRRDILMENYSKVINIEALTMLDMTMKDIIPAISEYTLVLANALTAKKNAVKGAAFKAEERLIESLSKLSDGCLEHAEKIENALYKAKDISDINENARFYLENVLSEMKLLRAAADTAETLTAEKYWPFPTYVKLLFGV</sequence>
<accession>A0A926F6U8</accession>
<dbReference type="InterPro" id="IPR008146">
    <property type="entry name" value="Gln_synth_cat_dom"/>
</dbReference>
<name>A0A926F6U8_9FIRM</name>
<evidence type="ECO:0000256" key="2">
    <source>
        <dbReference type="RuleBase" id="RU000384"/>
    </source>
</evidence>
<dbReference type="PANTHER" id="PTHR42974">
    <property type="entry name" value="GLUTAMINE SYNTHETASE"/>
    <property type="match status" value="1"/>
</dbReference>
<dbReference type="Pfam" id="PF12437">
    <property type="entry name" value="GSIII_N"/>
    <property type="match status" value="1"/>
</dbReference>
<dbReference type="InterPro" id="IPR022147">
    <property type="entry name" value="GSIII_N"/>
</dbReference>
<dbReference type="GO" id="GO:0006542">
    <property type="term" value="P:glutamine biosynthetic process"/>
    <property type="evidence" value="ECO:0007669"/>
    <property type="project" value="InterPro"/>
</dbReference>
<evidence type="ECO:0000259" key="3">
    <source>
        <dbReference type="PROSITE" id="PS51986"/>
    </source>
</evidence>
<dbReference type="EMBL" id="JACRTE010000002">
    <property type="protein sequence ID" value="MBC8595781.1"/>
    <property type="molecule type" value="Genomic_DNA"/>
</dbReference>
<evidence type="ECO:0000256" key="1">
    <source>
        <dbReference type="PROSITE-ProRule" id="PRU01330"/>
    </source>
</evidence>
<dbReference type="InterPro" id="IPR052725">
    <property type="entry name" value="GS_Type-3"/>
</dbReference>
<dbReference type="SMART" id="SM01230">
    <property type="entry name" value="Gln-synt_C"/>
    <property type="match status" value="1"/>
</dbReference>
<dbReference type="GO" id="GO:0004356">
    <property type="term" value="F:glutamine synthetase activity"/>
    <property type="evidence" value="ECO:0007669"/>
    <property type="project" value="InterPro"/>
</dbReference>
<dbReference type="InterPro" id="IPR027303">
    <property type="entry name" value="Gln_synth_gly_rich_site"/>
</dbReference>
<reference evidence="5" key="1">
    <citation type="submission" date="2020-08" db="EMBL/GenBank/DDBJ databases">
        <title>Genome public.</title>
        <authorList>
            <person name="Liu C."/>
            <person name="Sun Q."/>
        </authorList>
    </citation>
    <scope>NUCLEOTIDE SEQUENCE</scope>
    <source>
        <strain evidence="5">NSJ-50</strain>
    </source>
</reference>
<dbReference type="InterPro" id="IPR008147">
    <property type="entry name" value="Gln_synt_N"/>
</dbReference>
<evidence type="ECO:0000313" key="6">
    <source>
        <dbReference type="Proteomes" id="UP000647416"/>
    </source>
</evidence>
<dbReference type="PANTHER" id="PTHR42974:SF1">
    <property type="entry name" value="TYPE-3 GLUTAMINE SYNTHETASE"/>
    <property type="match status" value="1"/>
</dbReference>
<dbReference type="Gene3D" id="1.20.120.1560">
    <property type="match status" value="1"/>
</dbReference>
<evidence type="ECO:0000259" key="4">
    <source>
        <dbReference type="PROSITE" id="PS51987"/>
    </source>
</evidence>
<dbReference type="Gene3D" id="3.30.590.10">
    <property type="entry name" value="Glutamine synthetase/guanido kinase, catalytic domain"/>
    <property type="match status" value="1"/>
</dbReference>
<dbReference type="Pfam" id="PF00120">
    <property type="entry name" value="Gln-synt_C"/>
    <property type="match status" value="1"/>
</dbReference>
<comment type="caution">
    <text evidence="5">The sequence shown here is derived from an EMBL/GenBank/DDBJ whole genome shotgun (WGS) entry which is preliminary data.</text>
</comment>
<protein>
    <submittedName>
        <fullName evidence="5">Glutamine synthetase III</fullName>
    </submittedName>
</protein>
<proteinExistence type="inferred from homology"/>
<feature type="domain" description="GS catalytic" evidence="4">
    <location>
        <begin position="156"/>
        <end position="586"/>
    </location>
</feature>
<dbReference type="Proteomes" id="UP000647416">
    <property type="component" value="Unassembled WGS sequence"/>
</dbReference>
<dbReference type="AlphaFoldDB" id="A0A926F6U8"/>
<dbReference type="Pfam" id="PF18318">
    <property type="entry name" value="Gln-synt_C-ter"/>
    <property type="match status" value="1"/>
</dbReference>
<dbReference type="InterPro" id="IPR014746">
    <property type="entry name" value="Gln_synth/guanido_kin_cat_dom"/>
</dbReference>